<dbReference type="InterPro" id="IPR035501">
    <property type="entry name" value="GLYR1_PWWP"/>
</dbReference>
<dbReference type="Gene3D" id="3.40.50.720">
    <property type="entry name" value="NAD(P)-binding Rossmann-like Domain"/>
    <property type="match status" value="1"/>
</dbReference>
<dbReference type="InterPro" id="IPR029154">
    <property type="entry name" value="HIBADH-like_NADP-bd"/>
</dbReference>
<dbReference type="PROSITE" id="PS50812">
    <property type="entry name" value="PWWP"/>
    <property type="match status" value="1"/>
</dbReference>
<dbReference type="GO" id="GO:0140673">
    <property type="term" value="P:transcription elongation-coupled chromatin remodeling"/>
    <property type="evidence" value="ECO:0007669"/>
    <property type="project" value="TreeGrafter"/>
</dbReference>
<dbReference type="InterPro" id="IPR008927">
    <property type="entry name" value="6-PGluconate_DH-like_C_sf"/>
</dbReference>
<protein>
    <recommendedName>
        <fullName evidence="5">Cytokine-like nuclear factor N-PAC</fullName>
    </recommendedName>
    <alternativeName>
        <fullName evidence="4">Glyoxylate reductase 1 homolog</fullName>
    </alternativeName>
    <alternativeName>
        <fullName evidence="7">Nuclear protein NP60 homolog</fullName>
    </alternativeName>
    <alternativeName>
        <fullName evidence="6">Putative oxidoreductase GLYR1 homolog</fullName>
    </alternativeName>
</protein>
<dbReference type="InterPro" id="IPR051265">
    <property type="entry name" value="HIBADH-related_NP60_sf"/>
</dbReference>
<dbReference type="GO" id="GO:0050661">
    <property type="term" value="F:NADP binding"/>
    <property type="evidence" value="ECO:0007669"/>
    <property type="project" value="InterPro"/>
</dbReference>
<dbReference type="SUPFAM" id="SSF48179">
    <property type="entry name" value="6-phosphogluconate dehydrogenase C-terminal domain-like"/>
    <property type="match status" value="1"/>
</dbReference>
<reference evidence="10" key="1">
    <citation type="submission" date="2018-07" db="EMBL/GenBank/DDBJ databases">
        <authorList>
            <person name="Quirk P.G."/>
            <person name="Krulwich T.A."/>
        </authorList>
    </citation>
    <scope>NUCLEOTIDE SEQUENCE</scope>
</reference>
<evidence type="ECO:0000256" key="7">
    <source>
        <dbReference type="ARBA" id="ARBA00082969"/>
    </source>
</evidence>
<comment type="similarity">
    <text evidence="2">Belongs to the HIBADH-related family. NP60 subfamily.</text>
</comment>
<dbReference type="GO" id="GO:0031491">
    <property type="term" value="F:nucleosome binding"/>
    <property type="evidence" value="ECO:0007669"/>
    <property type="project" value="TreeGrafter"/>
</dbReference>
<accession>A0A336LMM2</accession>
<dbReference type="Gene3D" id="1.10.1040.10">
    <property type="entry name" value="N-(1-d-carboxylethyl)-l-norvaline Dehydrogenase, domain 2"/>
    <property type="match status" value="1"/>
</dbReference>
<feature type="region of interest" description="Disordered" evidence="8">
    <location>
        <begin position="118"/>
        <end position="193"/>
    </location>
</feature>
<keyword evidence="3" id="KW-0158">Chromosome</keyword>
<dbReference type="GO" id="GO:0000785">
    <property type="term" value="C:chromatin"/>
    <property type="evidence" value="ECO:0007669"/>
    <property type="project" value="TreeGrafter"/>
</dbReference>
<organism evidence="10">
    <name type="scientific">Culicoides sonorensis</name>
    <name type="common">Biting midge</name>
    <dbReference type="NCBI Taxonomy" id="179676"/>
    <lineage>
        <taxon>Eukaryota</taxon>
        <taxon>Metazoa</taxon>
        <taxon>Ecdysozoa</taxon>
        <taxon>Arthropoda</taxon>
        <taxon>Hexapoda</taxon>
        <taxon>Insecta</taxon>
        <taxon>Pterygota</taxon>
        <taxon>Neoptera</taxon>
        <taxon>Endopterygota</taxon>
        <taxon>Diptera</taxon>
        <taxon>Nematocera</taxon>
        <taxon>Chironomoidea</taxon>
        <taxon>Ceratopogonidae</taxon>
        <taxon>Ceratopogoninae</taxon>
        <taxon>Culicoides</taxon>
        <taxon>Monoculicoides</taxon>
    </lineage>
</organism>
<feature type="domain" description="PWWP" evidence="9">
    <location>
        <begin position="8"/>
        <end position="68"/>
    </location>
</feature>
<evidence type="ECO:0000256" key="8">
    <source>
        <dbReference type="SAM" id="MobiDB-lite"/>
    </source>
</evidence>
<evidence type="ECO:0000256" key="4">
    <source>
        <dbReference type="ARBA" id="ARBA00030287"/>
    </source>
</evidence>
<dbReference type="InterPro" id="IPR000313">
    <property type="entry name" value="PWWP_dom"/>
</dbReference>
<dbReference type="SUPFAM" id="SSF51735">
    <property type="entry name" value="NAD(P)-binding Rossmann-fold domains"/>
    <property type="match status" value="1"/>
</dbReference>
<sequence>MSEVSYQVNDLVWAKMKGFSPWPGKVSDPPPELKKTPRKNGPVKCIFFFGTNNYAWIEEHNIKSYDKFKDKLKNSSKSAAFKDAVDAIEAYIDDPGQFDPLFHNNHRDTDAEFNKLRETDDQHTTIDDVIETSPSPVLSSPPSTKKSASKRKSEANKSKAVEVQSSEKSPMTKRKRPLNDTKALNPDLSTSFTPTRRNLSVTHLLNRPSSVIRPEAPDIDVAKVSSTLKSKNINPSSLTFGFLGLGIMGGGIVKNLINSGHKVCVWNRTASKCRKFEEAGAEIKLTPCDVIDATDITFSCVSDPQAAKDMVFGNCGVLQSDNLSNKGYVEMTSIDAETSQDIAEAITNRMGRFLEAQIQGSKFQAEEGTLIILAAGDRTLFEECQTCFEAMGRNSFYLGDVGHASKMNLVLQMMAGVSLAGLAEAMALAERAGLKQKDVLEVLELTTMASPMILEKGQAIIKGDFPTNLALCHMQKDLKLALSMAEQLEQPLPLTAASNEVYKHAKRLGYGDHDASAVYVRARF</sequence>
<dbReference type="Gene3D" id="2.30.30.140">
    <property type="match status" value="1"/>
</dbReference>
<dbReference type="Pfam" id="PF03446">
    <property type="entry name" value="NAD_binding_2"/>
    <property type="match status" value="1"/>
</dbReference>
<dbReference type="OMA" id="QMISGIT"/>
<dbReference type="InterPro" id="IPR013328">
    <property type="entry name" value="6PGD_dom2"/>
</dbReference>
<dbReference type="InterPro" id="IPR036291">
    <property type="entry name" value="NAD(P)-bd_dom_sf"/>
</dbReference>
<evidence type="ECO:0000256" key="1">
    <source>
        <dbReference type="ARBA" id="ARBA00004286"/>
    </source>
</evidence>
<dbReference type="FunFam" id="3.40.50.720:FF:000058">
    <property type="entry name" value="Putative oxidoreductase GLYR1 homolog"/>
    <property type="match status" value="1"/>
</dbReference>
<dbReference type="Pfam" id="PF00855">
    <property type="entry name" value="PWWP"/>
    <property type="match status" value="1"/>
</dbReference>
<dbReference type="SMART" id="SM00293">
    <property type="entry name" value="PWWP"/>
    <property type="match status" value="1"/>
</dbReference>
<dbReference type="AlphaFoldDB" id="A0A336LMM2"/>
<gene>
    <name evidence="10" type="primary">CSON006371</name>
</gene>
<evidence type="ECO:0000313" key="10">
    <source>
        <dbReference type="EMBL" id="SSX18021.1"/>
    </source>
</evidence>
<name>A0A336LMM2_CULSO</name>
<dbReference type="PANTHER" id="PTHR43580">
    <property type="entry name" value="OXIDOREDUCTASE GLYR1-RELATED"/>
    <property type="match status" value="1"/>
</dbReference>
<evidence type="ECO:0000256" key="5">
    <source>
        <dbReference type="ARBA" id="ARBA00034140"/>
    </source>
</evidence>
<dbReference type="Pfam" id="PF14833">
    <property type="entry name" value="NAD_binding_11"/>
    <property type="match status" value="1"/>
</dbReference>
<dbReference type="EMBL" id="UFQT01000023">
    <property type="protein sequence ID" value="SSX18021.1"/>
    <property type="molecule type" value="Genomic_DNA"/>
</dbReference>
<comment type="subcellular location">
    <subcellularLocation>
        <location evidence="1">Chromosome</location>
    </subcellularLocation>
</comment>
<evidence type="ECO:0000256" key="6">
    <source>
        <dbReference type="ARBA" id="ARBA00078412"/>
    </source>
</evidence>
<feature type="compositionally biased region" description="Low complexity" evidence="8">
    <location>
        <begin position="132"/>
        <end position="146"/>
    </location>
</feature>
<evidence type="ECO:0000259" key="9">
    <source>
        <dbReference type="PROSITE" id="PS50812"/>
    </source>
</evidence>
<evidence type="ECO:0000256" key="3">
    <source>
        <dbReference type="ARBA" id="ARBA00022454"/>
    </source>
</evidence>
<evidence type="ECO:0000256" key="2">
    <source>
        <dbReference type="ARBA" id="ARBA00007598"/>
    </source>
</evidence>
<feature type="compositionally biased region" description="Basic and acidic residues" evidence="8">
    <location>
        <begin position="151"/>
        <end position="160"/>
    </location>
</feature>
<dbReference type="SUPFAM" id="SSF63748">
    <property type="entry name" value="Tudor/PWWP/MBT"/>
    <property type="match status" value="1"/>
</dbReference>
<proteinExistence type="inferred from homology"/>
<dbReference type="VEuPathDB" id="VectorBase:CSON006371"/>
<dbReference type="PANTHER" id="PTHR43580:SF2">
    <property type="entry name" value="CYTOKINE-LIKE NUCLEAR FACTOR N-PAC"/>
    <property type="match status" value="1"/>
</dbReference>
<dbReference type="GO" id="GO:0051287">
    <property type="term" value="F:NAD binding"/>
    <property type="evidence" value="ECO:0007669"/>
    <property type="project" value="InterPro"/>
</dbReference>
<dbReference type="InterPro" id="IPR006115">
    <property type="entry name" value="6PGDH_NADP-bd"/>
</dbReference>
<dbReference type="GO" id="GO:0003677">
    <property type="term" value="F:DNA binding"/>
    <property type="evidence" value="ECO:0007669"/>
    <property type="project" value="TreeGrafter"/>
</dbReference>
<dbReference type="CDD" id="cd05836">
    <property type="entry name" value="PWWP_GLYR1"/>
    <property type="match status" value="1"/>
</dbReference>